<reference evidence="2 3" key="1">
    <citation type="submission" date="2021-04" db="EMBL/GenBank/DDBJ databases">
        <authorList>
            <person name="Bliznina A."/>
        </authorList>
    </citation>
    <scope>NUCLEOTIDE SEQUENCE [LARGE SCALE GENOMIC DNA]</scope>
</reference>
<proteinExistence type="predicted"/>
<evidence type="ECO:0000313" key="2">
    <source>
        <dbReference type="EMBL" id="CAG5113854.1"/>
    </source>
</evidence>
<dbReference type="SUPFAM" id="SSF49562">
    <property type="entry name" value="C2 domain (Calcium/lipid-binding domain, CaLB)"/>
    <property type="match status" value="1"/>
</dbReference>
<evidence type="ECO:0000259" key="1">
    <source>
        <dbReference type="PROSITE" id="PS50004"/>
    </source>
</evidence>
<organism evidence="2 3">
    <name type="scientific">Oikopleura dioica</name>
    <name type="common">Tunicate</name>
    <dbReference type="NCBI Taxonomy" id="34765"/>
    <lineage>
        <taxon>Eukaryota</taxon>
        <taxon>Metazoa</taxon>
        <taxon>Chordata</taxon>
        <taxon>Tunicata</taxon>
        <taxon>Appendicularia</taxon>
        <taxon>Copelata</taxon>
        <taxon>Oikopleuridae</taxon>
        <taxon>Oikopleura</taxon>
    </lineage>
</organism>
<gene>
    <name evidence="2" type="ORF">OKIOD_LOCUS16709</name>
</gene>
<dbReference type="PROSITE" id="PS50004">
    <property type="entry name" value="C2"/>
    <property type="match status" value="1"/>
</dbReference>
<accession>A0ABN7TDK0</accession>
<protein>
    <submittedName>
        <fullName evidence="2">Oidioi.mRNA.OKI2018_I69.chr2.g7944.t1.cds</fullName>
    </submittedName>
</protein>
<dbReference type="Pfam" id="PF00168">
    <property type="entry name" value="C2"/>
    <property type="match status" value="1"/>
</dbReference>
<dbReference type="Gene3D" id="2.60.40.150">
    <property type="entry name" value="C2 domain"/>
    <property type="match status" value="1"/>
</dbReference>
<name>A0ABN7TDK0_OIKDI</name>
<dbReference type="EMBL" id="OU015567">
    <property type="protein sequence ID" value="CAG5113854.1"/>
    <property type="molecule type" value="Genomic_DNA"/>
</dbReference>
<keyword evidence="3" id="KW-1185">Reference proteome</keyword>
<dbReference type="Proteomes" id="UP001158576">
    <property type="component" value="Chromosome 2"/>
</dbReference>
<dbReference type="InterPro" id="IPR000008">
    <property type="entry name" value="C2_dom"/>
</dbReference>
<dbReference type="InterPro" id="IPR035892">
    <property type="entry name" value="C2_domain_sf"/>
</dbReference>
<evidence type="ECO:0000313" key="3">
    <source>
        <dbReference type="Proteomes" id="UP001158576"/>
    </source>
</evidence>
<sequence>MILKKKLGNSVKFAADSSAKEKADPFSFFDVKKKNPLNFYVFVHEGRKISKGMISDFIDTPDPYISVTVPFAAKTTKKTRYFTNQKSPKFNEELLFKIPPFEDLEDNEEIEIAIMDKNYSTDDLNSRLGLKIEKLN</sequence>
<feature type="domain" description="C2" evidence="1">
    <location>
        <begin position="20"/>
        <end position="136"/>
    </location>
</feature>